<keyword evidence="6" id="KW-1185">Reference proteome</keyword>
<protein>
    <submittedName>
        <fullName evidence="5">Uncharacterized protein</fullName>
    </submittedName>
</protein>
<comment type="caution">
    <text evidence="5">The sequence shown here is derived from an EMBL/GenBank/DDBJ whole genome shotgun (WGS) entry which is preliminary data.</text>
</comment>
<feature type="compositionally biased region" description="Polar residues" evidence="3">
    <location>
        <begin position="309"/>
        <end position="320"/>
    </location>
</feature>
<dbReference type="Gene3D" id="1.20.1530.20">
    <property type="match status" value="1"/>
</dbReference>
<dbReference type="EMBL" id="BRYB01006218">
    <property type="protein sequence ID" value="GMI52291.1"/>
    <property type="molecule type" value="Genomic_DNA"/>
</dbReference>
<reference evidence="5 6" key="1">
    <citation type="journal article" date="2023" name="Commun. Biol.">
        <title>Genome analysis of Parmales, the sister group of diatoms, reveals the evolutionary specialization of diatoms from phago-mixotrophs to photoautotrophs.</title>
        <authorList>
            <person name="Ban H."/>
            <person name="Sato S."/>
            <person name="Yoshikawa S."/>
            <person name="Yamada K."/>
            <person name="Nakamura Y."/>
            <person name="Ichinomiya M."/>
            <person name="Sato N."/>
            <person name="Blanc-Mathieu R."/>
            <person name="Endo H."/>
            <person name="Kuwata A."/>
            <person name="Ogata H."/>
        </authorList>
    </citation>
    <scope>NUCLEOTIDE SEQUENCE [LARGE SCALE GENOMIC DNA]</scope>
</reference>
<keyword evidence="2" id="KW-0808">Transferase</keyword>
<keyword evidence="4" id="KW-0812">Transmembrane</keyword>
<evidence type="ECO:0000256" key="4">
    <source>
        <dbReference type="SAM" id="Phobius"/>
    </source>
</evidence>
<dbReference type="InterPro" id="IPR004398">
    <property type="entry name" value="RNA_MeTrfase_RsmD"/>
</dbReference>
<evidence type="ECO:0000313" key="6">
    <source>
        <dbReference type="Proteomes" id="UP001165060"/>
    </source>
</evidence>
<name>A0ABQ6NAZ9_9STRA</name>
<dbReference type="PANTHER" id="PTHR43542">
    <property type="entry name" value="METHYLTRANSFERASE"/>
    <property type="match status" value="1"/>
</dbReference>
<accession>A0ABQ6NAZ9</accession>
<dbReference type="Proteomes" id="UP001165060">
    <property type="component" value="Unassembled WGS sequence"/>
</dbReference>
<dbReference type="CDD" id="cd02440">
    <property type="entry name" value="AdoMet_MTases"/>
    <property type="match status" value="1"/>
</dbReference>
<feature type="non-terminal residue" evidence="5">
    <location>
        <position position="1"/>
    </location>
</feature>
<dbReference type="SUPFAM" id="SSF53335">
    <property type="entry name" value="S-adenosyl-L-methionine-dependent methyltransferases"/>
    <property type="match status" value="1"/>
</dbReference>
<dbReference type="InterPro" id="IPR038770">
    <property type="entry name" value="Na+/solute_symporter_sf"/>
</dbReference>
<keyword evidence="1" id="KW-0489">Methyltransferase</keyword>
<gene>
    <name evidence="5" type="ORF">TeGR_g4205</name>
</gene>
<sequence>FASFMMPFNLYVYGRLIFGSDVSKFIDYKVFGASIGLVIGAIVGGVLVSWKFDREIARCKQLDMEEARGRGAAAEEGGGVEVGDISVDKRGAEAEEARRTSLDDLANPAQVGDAESMRRHLTPPDGHAAKMRAFSKKFRDLMGAFGNVCGVCLIIFSGVMGNRNSPIWDREPEFFLSTLLVFAGALIFPAFLTRYFALSKPERMTVAIECSYQNVGIAVSLALNMYTTDEEMSEAIGVPLVYGAWEMCFLTCFCLICWKAGWTNAPPDTSLWNMLTATHTPAEQETSVFERVPQDASMPRGDAEEVRSQKANFRISDQTSSQALLPAKPPKPTSPTPNDAFRSPARAPRPPLGHVIPKSSRRQHSTGRSSGSTGGRRLGVMAQGESRAADLQNVSKLRVLSGAARGRLLLSPAVYLRPMMGKVKAAVFSTLRSFGLYTPGFGPVKYLDVFSGSGSVGLESLSRSHAACGGGVSHFVDLAPECVSTVEANLERLQLEGGTAILADARKALLDPPPAADVGSAGRPYDVVSLTPPYEEVVYEELMSAVSLSPAVGPGTLVVVEYPVELGCLPHVFKAEGGRALLGVRNRKYGRTVIAIYRVEGDMGRLVGCESSPEEFISL</sequence>
<feature type="region of interest" description="Disordered" evidence="3">
    <location>
        <begin position="283"/>
        <end position="378"/>
    </location>
</feature>
<dbReference type="InterPro" id="IPR029063">
    <property type="entry name" value="SAM-dependent_MTases_sf"/>
</dbReference>
<feature type="transmembrane region" description="Helical" evidence="4">
    <location>
        <begin position="141"/>
        <end position="162"/>
    </location>
</feature>
<evidence type="ECO:0000256" key="1">
    <source>
        <dbReference type="ARBA" id="ARBA00022603"/>
    </source>
</evidence>
<feature type="transmembrane region" description="Helical" evidence="4">
    <location>
        <begin position="30"/>
        <end position="50"/>
    </location>
</feature>
<dbReference type="Gene3D" id="3.40.50.150">
    <property type="entry name" value="Vaccinia Virus protein VP39"/>
    <property type="match status" value="1"/>
</dbReference>
<keyword evidence="4" id="KW-0472">Membrane</keyword>
<proteinExistence type="predicted"/>
<evidence type="ECO:0000313" key="5">
    <source>
        <dbReference type="EMBL" id="GMI52291.1"/>
    </source>
</evidence>
<evidence type="ECO:0000256" key="2">
    <source>
        <dbReference type="ARBA" id="ARBA00022679"/>
    </source>
</evidence>
<keyword evidence="4" id="KW-1133">Transmembrane helix</keyword>
<feature type="transmembrane region" description="Helical" evidence="4">
    <location>
        <begin position="174"/>
        <end position="197"/>
    </location>
</feature>
<organism evidence="5 6">
    <name type="scientific">Tetraparma gracilis</name>
    <dbReference type="NCBI Taxonomy" id="2962635"/>
    <lineage>
        <taxon>Eukaryota</taxon>
        <taxon>Sar</taxon>
        <taxon>Stramenopiles</taxon>
        <taxon>Ochrophyta</taxon>
        <taxon>Bolidophyceae</taxon>
        <taxon>Parmales</taxon>
        <taxon>Triparmaceae</taxon>
        <taxon>Tetraparma</taxon>
    </lineage>
</organism>
<evidence type="ECO:0000256" key="3">
    <source>
        <dbReference type="SAM" id="MobiDB-lite"/>
    </source>
</evidence>
<dbReference type="Pfam" id="PF03602">
    <property type="entry name" value="Cons_hypoth95"/>
    <property type="match status" value="1"/>
</dbReference>
<dbReference type="PANTHER" id="PTHR43542:SF1">
    <property type="entry name" value="METHYLTRANSFERASE"/>
    <property type="match status" value="1"/>
</dbReference>